<name>A0A979FI89_HYAAZ</name>
<dbReference type="KEGG" id="hazt:125177961"/>
<dbReference type="AlphaFoldDB" id="A0A979FI89"/>
<keyword evidence="1" id="KW-1185">Reference proteome</keyword>
<protein>
    <submittedName>
        <fullName evidence="2">Uncharacterized protein LOC125177961</fullName>
    </submittedName>
</protein>
<gene>
    <name evidence="2" type="primary">LOC125177961</name>
</gene>
<accession>A0A979FI89</accession>
<dbReference type="Proteomes" id="UP000694843">
    <property type="component" value="Unplaced"/>
</dbReference>
<evidence type="ECO:0000313" key="1">
    <source>
        <dbReference type="Proteomes" id="UP000694843"/>
    </source>
</evidence>
<reference evidence="2" key="1">
    <citation type="submission" date="2025-08" db="UniProtKB">
        <authorList>
            <consortium name="RefSeq"/>
        </authorList>
    </citation>
    <scope>IDENTIFICATION</scope>
    <source>
        <tissue evidence="2">Whole organism</tissue>
    </source>
</reference>
<proteinExistence type="predicted"/>
<dbReference type="OrthoDB" id="6396237at2759"/>
<sequence>MLMSPPARIMDPCASSPCPANKVCVQHWPPSYIPRDVMASLNYSSPGYVCSGHQWLLDRRSENKTRCVYRTVVDNDYGYYDLTSKAAPYSEALTFCGQYNCLTFLVRFIVGSPDSIYLKTSSPLIAGSFTELKDMIAWYPDCH</sequence>
<evidence type="ECO:0000313" key="2">
    <source>
        <dbReference type="RefSeq" id="XP_047736670.1"/>
    </source>
</evidence>
<organism evidence="1 2">
    <name type="scientific">Hyalella azteca</name>
    <name type="common">Amphipod</name>
    <dbReference type="NCBI Taxonomy" id="294128"/>
    <lineage>
        <taxon>Eukaryota</taxon>
        <taxon>Metazoa</taxon>
        <taxon>Ecdysozoa</taxon>
        <taxon>Arthropoda</taxon>
        <taxon>Crustacea</taxon>
        <taxon>Multicrustacea</taxon>
        <taxon>Malacostraca</taxon>
        <taxon>Eumalacostraca</taxon>
        <taxon>Peracarida</taxon>
        <taxon>Amphipoda</taxon>
        <taxon>Senticaudata</taxon>
        <taxon>Talitrida</taxon>
        <taxon>Talitroidea</taxon>
        <taxon>Hyalellidae</taxon>
        <taxon>Hyalella</taxon>
    </lineage>
</organism>
<dbReference type="GeneID" id="125177961"/>
<dbReference type="RefSeq" id="XP_047736670.1">
    <property type="nucleotide sequence ID" value="XM_047880714.1"/>
</dbReference>